<accession>A0A644SVV4</accession>
<organism evidence="1">
    <name type="scientific">bioreactor metagenome</name>
    <dbReference type="NCBI Taxonomy" id="1076179"/>
    <lineage>
        <taxon>unclassified sequences</taxon>
        <taxon>metagenomes</taxon>
        <taxon>ecological metagenomes</taxon>
    </lineage>
</organism>
<dbReference type="InterPro" id="IPR015001">
    <property type="entry name" value="DUF1850"/>
</dbReference>
<dbReference type="Pfam" id="PF08905">
    <property type="entry name" value="DUF1850"/>
    <property type="match status" value="1"/>
</dbReference>
<comment type="caution">
    <text evidence="1">The sequence shown here is derived from an EMBL/GenBank/DDBJ whole genome shotgun (WGS) entry which is preliminary data.</text>
</comment>
<dbReference type="AlphaFoldDB" id="A0A644SVV4"/>
<evidence type="ECO:0008006" key="2">
    <source>
        <dbReference type="Google" id="ProtNLM"/>
    </source>
</evidence>
<proteinExistence type="predicted"/>
<reference evidence="1" key="1">
    <citation type="submission" date="2019-08" db="EMBL/GenBank/DDBJ databases">
        <authorList>
            <person name="Kucharzyk K."/>
            <person name="Murdoch R.W."/>
            <person name="Higgins S."/>
            <person name="Loffler F."/>
        </authorList>
    </citation>
    <scope>NUCLEOTIDE SEQUENCE</scope>
</reference>
<name>A0A644SVV4_9ZZZZ</name>
<evidence type="ECO:0000313" key="1">
    <source>
        <dbReference type="EMBL" id="MPL58838.1"/>
    </source>
</evidence>
<protein>
    <recommendedName>
        <fullName evidence="2">DUF1850 domain-containing protein</fullName>
    </recommendedName>
</protein>
<dbReference type="EMBL" id="VSSQ01000008">
    <property type="protein sequence ID" value="MPL58838.1"/>
    <property type="molecule type" value="Genomic_DNA"/>
</dbReference>
<gene>
    <name evidence="1" type="ORF">SDC9_04382</name>
</gene>
<sequence>MLIGAFLLAAMLALALWGVRVLPVLRLYDAEGRQIAVLVLADARFSHRFTHSIHKTPVDEEYRIEGNRLELYAVRYDTYGVGMPSDEGGNFRIENGRFVIDLRRSFDRIDIRVSHLPGHGISIGGSFFPFTAYAAAEDLITLKAGKSIQFSLRR</sequence>